<organism evidence="2 3">
    <name type="scientific">Wolfiporia cocos (strain MD-104)</name>
    <name type="common">Brown rot fungus</name>
    <dbReference type="NCBI Taxonomy" id="742152"/>
    <lineage>
        <taxon>Eukaryota</taxon>
        <taxon>Fungi</taxon>
        <taxon>Dikarya</taxon>
        <taxon>Basidiomycota</taxon>
        <taxon>Agaricomycotina</taxon>
        <taxon>Agaricomycetes</taxon>
        <taxon>Polyporales</taxon>
        <taxon>Phaeolaceae</taxon>
        <taxon>Wolfiporia</taxon>
    </lineage>
</organism>
<keyword evidence="3" id="KW-1185">Reference proteome</keyword>
<dbReference type="Proteomes" id="UP000218811">
    <property type="component" value="Unassembled WGS sequence"/>
</dbReference>
<protein>
    <submittedName>
        <fullName evidence="2">Uncharacterized protein</fullName>
    </submittedName>
</protein>
<dbReference type="EMBL" id="KB467831">
    <property type="protein sequence ID" value="PCH33227.1"/>
    <property type="molecule type" value="Genomic_DNA"/>
</dbReference>
<name>A0A2H3JB99_WOLCO</name>
<evidence type="ECO:0000256" key="1">
    <source>
        <dbReference type="SAM" id="MobiDB-lite"/>
    </source>
</evidence>
<reference evidence="2 3" key="1">
    <citation type="journal article" date="2012" name="Science">
        <title>The Paleozoic origin of enzymatic lignin decomposition reconstructed from 31 fungal genomes.</title>
        <authorList>
            <person name="Floudas D."/>
            <person name="Binder M."/>
            <person name="Riley R."/>
            <person name="Barry K."/>
            <person name="Blanchette R.A."/>
            <person name="Henrissat B."/>
            <person name="Martinez A.T."/>
            <person name="Otillar R."/>
            <person name="Spatafora J.W."/>
            <person name="Yadav J.S."/>
            <person name="Aerts A."/>
            <person name="Benoit I."/>
            <person name="Boyd A."/>
            <person name="Carlson A."/>
            <person name="Copeland A."/>
            <person name="Coutinho P.M."/>
            <person name="de Vries R.P."/>
            <person name="Ferreira P."/>
            <person name="Findley K."/>
            <person name="Foster B."/>
            <person name="Gaskell J."/>
            <person name="Glotzer D."/>
            <person name="Gorecki P."/>
            <person name="Heitman J."/>
            <person name="Hesse C."/>
            <person name="Hori C."/>
            <person name="Igarashi K."/>
            <person name="Jurgens J.A."/>
            <person name="Kallen N."/>
            <person name="Kersten P."/>
            <person name="Kohler A."/>
            <person name="Kuees U."/>
            <person name="Kumar T.K.A."/>
            <person name="Kuo A."/>
            <person name="LaButti K."/>
            <person name="Larrondo L.F."/>
            <person name="Lindquist E."/>
            <person name="Ling A."/>
            <person name="Lombard V."/>
            <person name="Lucas S."/>
            <person name="Lundell T."/>
            <person name="Martin R."/>
            <person name="McLaughlin D.J."/>
            <person name="Morgenstern I."/>
            <person name="Morin E."/>
            <person name="Murat C."/>
            <person name="Nagy L.G."/>
            <person name="Nolan M."/>
            <person name="Ohm R.A."/>
            <person name="Patyshakuliyeva A."/>
            <person name="Rokas A."/>
            <person name="Ruiz-Duenas F.J."/>
            <person name="Sabat G."/>
            <person name="Salamov A."/>
            <person name="Samejima M."/>
            <person name="Schmutz J."/>
            <person name="Slot J.C."/>
            <person name="St John F."/>
            <person name="Stenlid J."/>
            <person name="Sun H."/>
            <person name="Sun S."/>
            <person name="Syed K."/>
            <person name="Tsang A."/>
            <person name="Wiebenga A."/>
            <person name="Young D."/>
            <person name="Pisabarro A."/>
            <person name="Eastwood D.C."/>
            <person name="Martin F."/>
            <person name="Cullen D."/>
            <person name="Grigoriev I.V."/>
            <person name="Hibbett D.S."/>
        </authorList>
    </citation>
    <scope>NUCLEOTIDE SEQUENCE [LARGE SCALE GENOMIC DNA]</scope>
    <source>
        <strain evidence="2 3">MD-104</strain>
    </source>
</reference>
<evidence type="ECO:0000313" key="2">
    <source>
        <dbReference type="EMBL" id="PCH33227.1"/>
    </source>
</evidence>
<feature type="region of interest" description="Disordered" evidence="1">
    <location>
        <begin position="1"/>
        <end position="52"/>
    </location>
</feature>
<sequence length="118" mass="13163">MSAGAGKSARDKPGTSNKGAREVGNAPNFMMQAAAGRRAIDEKRRRRHRKREGVTEPTPFCAYCDPRHRHARPRCDACLFGRQHCGKGRRRVSFGCDMGAGSLKRYLQSLRAGMTLWT</sequence>
<evidence type="ECO:0000313" key="3">
    <source>
        <dbReference type="Proteomes" id="UP000218811"/>
    </source>
</evidence>
<proteinExistence type="predicted"/>
<dbReference type="AlphaFoldDB" id="A0A2H3JB99"/>
<gene>
    <name evidence="2" type="ORF">WOLCODRAFT_135005</name>
</gene>
<accession>A0A2H3JB99</accession>